<dbReference type="PANTHER" id="PTHR13109">
    <property type="entry name" value="NEUROCHONDRIN"/>
    <property type="match status" value="1"/>
</dbReference>
<dbReference type="InterPro" id="IPR016024">
    <property type="entry name" value="ARM-type_fold"/>
</dbReference>
<comment type="similarity">
    <text evidence="1">Belongs to the neurochondrin family.</text>
</comment>
<dbReference type="SUPFAM" id="SSF48371">
    <property type="entry name" value="ARM repeat"/>
    <property type="match status" value="1"/>
</dbReference>
<evidence type="ECO:0000313" key="3">
    <source>
        <dbReference type="EMBL" id="JAG37092.1"/>
    </source>
</evidence>
<dbReference type="PANTHER" id="PTHR13109:SF7">
    <property type="entry name" value="NEUROCHONDRIN"/>
    <property type="match status" value="1"/>
</dbReference>
<dbReference type="Pfam" id="PF05536">
    <property type="entry name" value="Neurochondrin"/>
    <property type="match status" value="1"/>
</dbReference>
<protein>
    <recommendedName>
        <fullName evidence="5">Neurochondrin</fullName>
    </recommendedName>
</protein>
<evidence type="ECO:0000256" key="1">
    <source>
        <dbReference type="ARBA" id="ARBA00006927"/>
    </source>
</evidence>
<dbReference type="AlphaFoldDB" id="A0A0A9Z192"/>
<reference evidence="4" key="2">
    <citation type="submission" date="2014-07" db="EMBL/GenBank/DDBJ databases">
        <authorList>
            <person name="Hull J."/>
        </authorList>
    </citation>
    <scope>NUCLEOTIDE SEQUENCE</scope>
</reference>
<name>A0A0A9Z192_LYGHE</name>
<evidence type="ECO:0008006" key="5">
    <source>
        <dbReference type="Google" id="ProtNLM"/>
    </source>
</evidence>
<dbReference type="GO" id="GO:0031175">
    <property type="term" value="P:neuron projection development"/>
    <property type="evidence" value="ECO:0007669"/>
    <property type="project" value="TreeGrafter"/>
</dbReference>
<dbReference type="Gene3D" id="1.25.10.10">
    <property type="entry name" value="Leucine-rich Repeat Variant"/>
    <property type="match status" value="1"/>
</dbReference>
<dbReference type="InterPro" id="IPR008709">
    <property type="entry name" value="Neurochondrin"/>
</dbReference>
<dbReference type="EMBL" id="GBHO01006512">
    <property type="protein sequence ID" value="JAG37092.1"/>
    <property type="molecule type" value="Transcribed_RNA"/>
</dbReference>
<organism evidence="4">
    <name type="scientific">Lygus hesperus</name>
    <name type="common">Western plant bug</name>
    <dbReference type="NCBI Taxonomy" id="30085"/>
    <lineage>
        <taxon>Eukaryota</taxon>
        <taxon>Metazoa</taxon>
        <taxon>Ecdysozoa</taxon>
        <taxon>Arthropoda</taxon>
        <taxon>Hexapoda</taxon>
        <taxon>Insecta</taxon>
        <taxon>Pterygota</taxon>
        <taxon>Neoptera</taxon>
        <taxon>Paraneoptera</taxon>
        <taxon>Hemiptera</taxon>
        <taxon>Heteroptera</taxon>
        <taxon>Panheteroptera</taxon>
        <taxon>Cimicomorpha</taxon>
        <taxon>Miridae</taxon>
        <taxon>Mirini</taxon>
        <taxon>Lygus</taxon>
    </lineage>
</organism>
<accession>A0A0A9Z192</accession>
<dbReference type="GO" id="GO:0030425">
    <property type="term" value="C:dendrite"/>
    <property type="evidence" value="ECO:0007669"/>
    <property type="project" value="TreeGrafter"/>
</dbReference>
<dbReference type="EMBL" id="GBHO01006511">
    <property type="protein sequence ID" value="JAG37093.1"/>
    <property type="molecule type" value="Transcribed_RNA"/>
</dbReference>
<evidence type="ECO:0000313" key="2">
    <source>
        <dbReference type="EMBL" id="JAG37091.1"/>
    </source>
</evidence>
<gene>
    <name evidence="4" type="ORF">CM83_77861</name>
    <name evidence="2" type="ORF">CM83_77862</name>
    <name evidence="3" type="ORF">CM83_77863</name>
</gene>
<reference evidence="4" key="1">
    <citation type="journal article" date="2014" name="PLoS ONE">
        <title>Transcriptome-Based Identification of ABC Transporters in the Western Tarnished Plant Bug Lygus hesperus.</title>
        <authorList>
            <person name="Hull J.J."/>
            <person name="Chaney K."/>
            <person name="Geib S.M."/>
            <person name="Fabrick J.A."/>
            <person name="Brent C.S."/>
            <person name="Walsh D."/>
            <person name="Lavine L.C."/>
        </authorList>
    </citation>
    <scope>NUCLEOTIDE SEQUENCE</scope>
</reference>
<sequence length="675" mass="76322">MSNGLDVVRDCSEMLTNADSDVEKIAALLFAAQHIRSDECDARSKAALFRSVGADFLSRMLLGRLSIPDSEDCPMETYASTALAIITGFCVDPDLARSKEMLRLVPHILKVLENCDESLLEEALQYLRCIIQHPEGRRSLLSHGALKRFASLYSRMKSDEIVAMSLILTQTPGVDDVWDRNADTFNSLMTAVALEFEKTDSERKFKLCSALRCLIYSFNKDKASNEGLIVLEWHKSVFRGLRDILTSRIDDEQRDPALKLAAMMVDHYGIHWTDSKLDHEGNRKFQLLLVHLSSIEVRMQLEDQSLEQILKNADLVTSCFTILEVAITQFLPHQDSDSRIKNQIVQSFTAASAAVVVTIKSIIEEPSSTENTSAEKFFIYAMIRFLSLGFAHEVLTTNKSVYEIMPFVVQVATDSFYSYKSWFEENTKPKTNALVPVFDAQPVNFLSVLLPALRHFATEDEGIKIILSMMDTFLDSLAFHWSAIEYYLSQKLEVTNNGDPNEKCEGLEDAKNTMVSLFELLTETVIIRPEVTDNPKFVSVFSYIAEKLPYLDPNKNELKPLHATASILGLLLIKHRKEPSAENDPNVVLVVRSSLFFLKPYFDKMPSVDEAVFASNLNPKLWVNLKELWYLGMYTLRKLLTLLPWIKPDVETALGPTIMEYLTNGDMDASGVRPE</sequence>
<evidence type="ECO:0000313" key="4">
    <source>
        <dbReference type="EMBL" id="JAG37093.1"/>
    </source>
</evidence>
<proteinExistence type="inferred from homology"/>
<dbReference type="InterPro" id="IPR011989">
    <property type="entry name" value="ARM-like"/>
</dbReference>
<dbReference type="EMBL" id="GBHO01006513">
    <property type="protein sequence ID" value="JAG37091.1"/>
    <property type="molecule type" value="Transcribed_RNA"/>
</dbReference>
<dbReference type="GO" id="GO:0048168">
    <property type="term" value="P:regulation of neuronal synaptic plasticity"/>
    <property type="evidence" value="ECO:0007669"/>
    <property type="project" value="TreeGrafter"/>
</dbReference>